<dbReference type="InterPro" id="IPR002018">
    <property type="entry name" value="CarbesteraseB"/>
</dbReference>
<sequence>MLIFLFIIIAAADANPDDNSRIVHTAQGAVKGYRDHKGYFYGYYGIPYATAPTGPHKFKSPLPPPSWEDTFDAIDKKILCPQSEIYLQMLKTDLNYTIQEDCLIANVYVPDTEDDNLPVVFYVHGGAFQLGFGSAILHRSLLRTRKIIIVNFNYRLGAHGFLCLGTEDIPGNAGLKDQVAALRWVKNNIASFGGNPDDITIMGSSAGAASVELLMLSKATRGLFNKVIPESGAGVGVWAVQNDPLEIAKSYARTQGFFEVDDIHALEDFFKYISLDVLQADLSMNRRESTFNFVPCVERDANEDAVLTEAPVDILRKGDYEKTPMLVGFTDMEGIFRINFFEDWKDEMNEDFSNFLPADLQFADESERQEMAQRIKEFYFGEKPVSSETAVAYVNYFSDVLFFYPTYRSISMQDAAGNREIYLYVYAFVEDRSFAPYPGVTGADHSAQTMALGYIPLRSQRRRTKMSEDYKKIKRLLTDVWANFITTSKPTPEGSLAAETLGEWPPTSPELLQHALLNTTSELRVGLWPDRMALWDDIYSKHYRTPVPPPEQLARIKSEL</sequence>
<dbReference type="InterPro" id="IPR029058">
    <property type="entry name" value="AB_hydrolase_fold"/>
</dbReference>
<dbReference type="STRING" id="151549.A0A4C1YDL0"/>
<evidence type="ECO:0000256" key="4">
    <source>
        <dbReference type="ARBA" id="ARBA00023157"/>
    </source>
</evidence>
<dbReference type="AlphaFoldDB" id="A0A4C1YDL0"/>
<dbReference type="Proteomes" id="UP000299102">
    <property type="component" value="Unassembled WGS sequence"/>
</dbReference>
<keyword evidence="2" id="KW-0719">Serine esterase</keyword>
<evidence type="ECO:0000313" key="9">
    <source>
        <dbReference type="Proteomes" id="UP000299102"/>
    </source>
</evidence>
<comment type="caution">
    <text evidence="8">The sequence shown here is derived from an EMBL/GenBank/DDBJ whole genome shotgun (WGS) entry which is preliminary data.</text>
</comment>
<evidence type="ECO:0000256" key="1">
    <source>
        <dbReference type="ARBA" id="ARBA00005964"/>
    </source>
</evidence>
<evidence type="ECO:0000256" key="2">
    <source>
        <dbReference type="ARBA" id="ARBA00022487"/>
    </source>
</evidence>
<keyword evidence="5" id="KW-0325">Glycoprotein</keyword>
<keyword evidence="9" id="KW-1185">Reference proteome</keyword>
<evidence type="ECO:0000259" key="7">
    <source>
        <dbReference type="Pfam" id="PF00135"/>
    </source>
</evidence>
<keyword evidence="4" id="KW-1015">Disulfide bond</keyword>
<dbReference type="EC" id="3.1.1.-" evidence="6"/>
<protein>
    <recommendedName>
        <fullName evidence="6">Carboxylic ester hydrolase</fullName>
        <ecNumber evidence="6">3.1.1.-</ecNumber>
    </recommendedName>
</protein>
<proteinExistence type="inferred from homology"/>
<gene>
    <name evidence="8" type="primary">Est-6</name>
    <name evidence="8" type="ORF">EVAR_75348_1</name>
</gene>
<dbReference type="InterPro" id="IPR019826">
    <property type="entry name" value="Carboxylesterase_B_AS"/>
</dbReference>
<dbReference type="SUPFAM" id="SSF53474">
    <property type="entry name" value="alpha/beta-Hydrolases"/>
    <property type="match status" value="1"/>
</dbReference>
<organism evidence="8 9">
    <name type="scientific">Eumeta variegata</name>
    <name type="common">Bagworm moth</name>
    <name type="synonym">Eumeta japonica</name>
    <dbReference type="NCBI Taxonomy" id="151549"/>
    <lineage>
        <taxon>Eukaryota</taxon>
        <taxon>Metazoa</taxon>
        <taxon>Ecdysozoa</taxon>
        <taxon>Arthropoda</taxon>
        <taxon>Hexapoda</taxon>
        <taxon>Insecta</taxon>
        <taxon>Pterygota</taxon>
        <taxon>Neoptera</taxon>
        <taxon>Endopterygota</taxon>
        <taxon>Lepidoptera</taxon>
        <taxon>Glossata</taxon>
        <taxon>Ditrysia</taxon>
        <taxon>Tineoidea</taxon>
        <taxon>Psychidae</taxon>
        <taxon>Oiketicinae</taxon>
        <taxon>Eumeta</taxon>
    </lineage>
</organism>
<dbReference type="OrthoDB" id="3200163at2759"/>
<dbReference type="PROSITE" id="PS00122">
    <property type="entry name" value="CARBOXYLESTERASE_B_1"/>
    <property type="match status" value="1"/>
</dbReference>
<keyword evidence="3 6" id="KW-0378">Hydrolase</keyword>
<evidence type="ECO:0000256" key="3">
    <source>
        <dbReference type="ARBA" id="ARBA00022801"/>
    </source>
</evidence>
<name>A0A4C1YDL0_EUMVA</name>
<reference evidence="8 9" key="1">
    <citation type="journal article" date="2019" name="Commun. Biol.">
        <title>The bagworm genome reveals a unique fibroin gene that provides high tensile strength.</title>
        <authorList>
            <person name="Kono N."/>
            <person name="Nakamura H."/>
            <person name="Ohtoshi R."/>
            <person name="Tomita M."/>
            <person name="Numata K."/>
            <person name="Arakawa K."/>
        </authorList>
    </citation>
    <scope>NUCLEOTIDE SEQUENCE [LARGE SCALE GENOMIC DNA]</scope>
</reference>
<evidence type="ECO:0000256" key="5">
    <source>
        <dbReference type="ARBA" id="ARBA00023180"/>
    </source>
</evidence>
<feature type="domain" description="Carboxylesterase type B" evidence="7">
    <location>
        <begin position="20"/>
        <end position="524"/>
    </location>
</feature>
<dbReference type="Gene3D" id="3.40.50.1820">
    <property type="entry name" value="alpha/beta hydrolase"/>
    <property type="match status" value="1"/>
</dbReference>
<comment type="similarity">
    <text evidence="1 6">Belongs to the type-B carboxylesterase/lipase family.</text>
</comment>
<dbReference type="PANTHER" id="PTHR43142">
    <property type="entry name" value="CARBOXYLIC ESTER HYDROLASE"/>
    <property type="match status" value="1"/>
</dbReference>
<evidence type="ECO:0000256" key="6">
    <source>
        <dbReference type="RuleBase" id="RU361235"/>
    </source>
</evidence>
<evidence type="ECO:0000313" key="8">
    <source>
        <dbReference type="EMBL" id="GBP72729.1"/>
    </source>
</evidence>
<dbReference type="PANTHER" id="PTHR43142:SF1">
    <property type="entry name" value="CARBOXYLIC ESTER HYDROLASE"/>
    <property type="match status" value="1"/>
</dbReference>
<dbReference type="EMBL" id="BGZK01001155">
    <property type="protein sequence ID" value="GBP72729.1"/>
    <property type="molecule type" value="Genomic_DNA"/>
</dbReference>
<dbReference type="Pfam" id="PF00135">
    <property type="entry name" value="COesterase"/>
    <property type="match status" value="1"/>
</dbReference>
<accession>A0A4C1YDL0</accession>
<dbReference type="GO" id="GO:0052689">
    <property type="term" value="F:carboxylic ester hydrolase activity"/>
    <property type="evidence" value="ECO:0007669"/>
    <property type="project" value="UniProtKB-KW"/>
</dbReference>